<evidence type="ECO:0000256" key="1">
    <source>
        <dbReference type="SAM" id="Coils"/>
    </source>
</evidence>
<dbReference type="PANTHER" id="PTHR15678">
    <property type="entry name" value="ANTIGEN MLAA-22-RELATED"/>
    <property type="match status" value="1"/>
</dbReference>
<organism evidence="4 5">
    <name type="scientific">Mesorhabditis belari</name>
    <dbReference type="NCBI Taxonomy" id="2138241"/>
    <lineage>
        <taxon>Eukaryota</taxon>
        <taxon>Metazoa</taxon>
        <taxon>Ecdysozoa</taxon>
        <taxon>Nematoda</taxon>
        <taxon>Chromadorea</taxon>
        <taxon>Rhabditida</taxon>
        <taxon>Rhabditina</taxon>
        <taxon>Rhabditomorpha</taxon>
        <taxon>Rhabditoidea</taxon>
        <taxon>Rhabditidae</taxon>
        <taxon>Mesorhabditinae</taxon>
        <taxon>Mesorhabditis</taxon>
    </lineage>
</organism>
<feature type="domain" description="FMP27/BLTP2/Hobbit GFWDK motif-containing RBG unit" evidence="3">
    <location>
        <begin position="1006"/>
        <end position="1137"/>
    </location>
</feature>
<name>A0AAF3F7X0_9BILA</name>
<feature type="coiled-coil region" evidence="1">
    <location>
        <begin position="1781"/>
        <end position="1833"/>
    </location>
</feature>
<evidence type="ECO:0000256" key="2">
    <source>
        <dbReference type="SAM" id="MobiDB-lite"/>
    </source>
</evidence>
<dbReference type="Pfam" id="PF10344">
    <property type="entry name" value="Hobbit"/>
    <property type="match status" value="2"/>
</dbReference>
<dbReference type="WBParaSite" id="MBELARI_LOCUS2938">
    <property type="protein sequence ID" value="MBELARI_LOCUS2938"/>
    <property type="gene ID" value="MBELARI_LOCUS2938"/>
</dbReference>
<keyword evidence="1" id="KW-0175">Coiled coil</keyword>
<evidence type="ECO:0000313" key="4">
    <source>
        <dbReference type="Proteomes" id="UP000887575"/>
    </source>
</evidence>
<feature type="region of interest" description="Disordered" evidence="2">
    <location>
        <begin position="367"/>
        <end position="388"/>
    </location>
</feature>
<keyword evidence="4" id="KW-1185">Reference proteome</keyword>
<feature type="compositionally biased region" description="Polar residues" evidence="2">
    <location>
        <begin position="367"/>
        <end position="384"/>
    </location>
</feature>
<evidence type="ECO:0000259" key="3">
    <source>
        <dbReference type="SMART" id="SM01214"/>
    </source>
</evidence>
<sequence>MLFTIFITLLVLLVYTILRYSAWLISRVLSIVFGFQINVGGFCRFGVFDVRVRLKSGVTFHVDSLRIRFFPNRFSKPIELELGDVRIETDKKEIKKDQANSSNQANSRKTTTGRVSRIALLFAQYIGIHLNRVHVVVLEWLPECMIHCTVDELSLETFRSRDGWQIEAGCRLAQGKALRRKSAQPSPPLIEFGLQMKASLDILDGLLSRLSLDIKDPIISISQGIFELTKSSESEHLEAEEQPQIDEKPKKKRWIALSNQLSEMSFIINNSTFRYVAWGQEERVLQLSIREIGMKRSGGWAEGKVEELKLGDLTTRSTLRTAFLHANAKGNESLLEAKITSDSVHTALKISDVLWWRSHLISVLANRQGNRSPTTDGQSSSSDHFSPKSEFPSIAISFEVESLACDVTDMDAIQSKLSISFFSFSKSGSNIEVGVDSLIVSSNHLSTNQNSQNPLPTPSFDVHHWGQTLYIGVALLQISQNPSQTNALLAIDDCKFEWSDRFAHQIEKVLNSLRSSSDREEKVKEIPAKRISIKARLKRGAILALAKECTFVAVISDEVAFESQKLGNDFAVSLRNARLGIGQTTTESAFNLEVLRTAGKFVPRKDEETTALWRLWSQAKKDDFRSTRRRHAEEVYGKRGVEMFGLCDTIFLSMASTDSVREMLISGNGEAYLSWSSLLHRVFLHIFRVTKSCLISPNPSNESQSSAPKIPLQLKISTKFPFSLDIAMARYHRMIWRVPSIHFEKDQNGFIVTSPELTITCNGYRVLLVTNVSIDMKQRDTQMIQSRKAFGDLLLDSNKVWTWAADLFHFTLPFEFNFAQVFSEFINSFKWLKVVHEIKTKSFTKDSPLPADVKIVIKETRLELEDDPFETSLQANNELLEDEVFECERRRQMLAERLANVKKANPLLPQTKIDELFASLLEKNSAIYIERWRKQPPEKRPLFVSIWKDLQIKAFADISLHGTQKCVSFIQEFDSVSHYPIDMAFSTLWARGCEFDVESWSAHFRDYPIPYFQATDMHFFGTLVGAEQLEARSLRDVAIPLPDPWETHTVQRNIAPLKFYYDMQCEATRVDSWYGPCWEPCLSMVSLTWNNISSPSVDPSLVLPFWDKMRYLLHGRFSMLCKEVRTIMLASPDPYNSTETVEWCWEDFGLDWLIGEIRIRSGLSVYVRTASKYDDSRILFLPQLKLRVTLDWVCLGDPHDHHSATPCSPSRLPHCATEHDSYRAFRSKCLDLAIYFDVESADVHGDPKESQRSKWPHVLLYANTFRSLEFLLNTLTLTNRPVKKGALFGSPTRSKPQLSKHFRDVKFMVNFPYFHITYWMSHSSDYGFRVSSDGLVLSAFLRLSATPLDQNNLRRRRSFQWSQQQVTAAIGKTQVHVFGPNAGGPMGDTWESAETLLMSLEQLQYIREEGGTKETALHRLICTDLKASWTSTNRDACLVIADGVHRAHLLRSILSNDAIKTLKLKTEEAQRRPEQIITRDRIDDDDEMNRNRSSSDQANSLLDQLIDEASTKLVAHCEQATELPTDSLLGVLQCTADDVVMLNWQVDLLNSQLVLKGCEKDGFLLVTAARTSLTQKIHRGVWKNSQLLGKKSWSAVLSGMQYFAPVSISEGANKERFRWLGREVIEEKARDISMDTLSNYIATGEAVGGIVQGNATSVESSSTFTPTPSVSLQRIVSRCSCEIYFCYFSENLKTDALEETALPPMNPEVHTLDDDQMVDCLTVKHNMLESSSNSAQYEMVVDIINNLVLFIDPKKKEVAEHRRRLRFECQMMNMQQMRESIVEQQTELREIVTMVRSLERQIYYIDTLSENERDKEASKRRDLAAEMEDFKAQQLEVSDQLAIFISCYKQRQVEQLRAAAVSARVEADQQAPVARRFEVCFEDCIWKLTESDGQIGVAALQIRNFLYTRVIRIDNSGEHLFEVGTIRVTNLLRDKSDTIYKDTLHQDERVTHLQPAIRILLRDMPPVAGICVKEHFEVNISPMVAQITYRFFDAIMSFFFPGQNIHNQEEIDTSQEEGNQKMSLTRRLVNIRSSKTGAQFDRKQSTLSTRPTASRNFERFDDIDRMRERADKNNLFVYIKIPEVPFVVSYKGKKEKNLLDVDRFHFVFPLCEYHERNWTWLDVIVCVKQRVRRVLLQQFMKQKLLRNRLVGGGPDPFEGVTEDDKKRIALGTVSCGEIKVP</sequence>
<evidence type="ECO:0000313" key="5">
    <source>
        <dbReference type="WBParaSite" id="MBELARI_LOCUS2938"/>
    </source>
</evidence>
<dbReference type="InterPro" id="IPR045167">
    <property type="entry name" value="Hobbit"/>
</dbReference>
<proteinExistence type="predicted"/>
<dbReference type="InterPro" id="IPR019441">
    <property type="entry name" value="FMP27/BLTP2/Hobbit_GFWDK_RBG"/>
</dbReference>
<feature type="region of interest" description="Disordered" evidence="2">
    <location>
        <begin position="1477"/>
        <end position="1497"/>
    </location>
</feature>
<dbReference type="SMART" id="SM01214">
    <property type="entry name" value="Fmp27_GFWDK"/>
    <property type="match status" value="1"/>
</dbReference>
<accession>A0AAF3F7X0</accession>
<dbReference type="Proteomes" id="UP000887575">
    <property type="component" value="Unassembled WGS sequence"/>
</dbReference>
<dbReference type="PANTHER" id="PTHR15678:SF6">
    <property type="entry name" value="BRIDGE-LIKE LIPID TRANSFER PROTEIN FAMILY MEMBER 2"/>
    <property type="match status" value="1"/>
</dbReference>
<reference evidence="5" key="1">
    <citation type="submission" date="2024-02" db="UniProtKB">
        <authorList>
            <consortium name="WormBaseParasite"/>
        </authorList>
    </citation>
    <scope>IDENTIFICATION</scope>
</reference>
<protein>
    <recommendedName>
        <fullName evidence="3">FMP27/BLTP2/Hobbit GFWDK motif-containing RBG unit domain-containing protein</fullName>
    </recommendedName>
</protein>